<sequence length="112" mass="12388">KQRHRKAGEWRERWGRGEGKSKREPWSRAWSKVLLDSGHVRCPGPPPHAPDHNVTQAGLLSQGSLVLSGSTSLCHMGSTSCLAHTRPPPQCLSYPGSPRYKAILDVSGFFFK</sequence>
<protein>
    <submittedName>
        <fullName evidence="2">Uncharacterized protein</fullName>
    </submittedName>
</protein>
<evidence type="ECO:0000256" key="1">
    <source>
        <dbReference type="SAM" id="MobiDB-lite"/>
    </source>
</evidence>
<feature type="non-terminal residue" evidence="2">
    <location>
        <position position="1"/>
    </location>
</feature>
<proteinExistence type="predicted"/>
<accession>A0AAV4HPR5</accession>
<dbReference type="Proteomes" id="UP000762676">
    <property type="component" value="Unassembled WGS sequence"/>
</dbReference>
<feature type="region of interest" description="Disordered" evidence="1">
    <location>
        <begin position="1"/>
        <end position="22"/>
    </location>
</feature>
<evidence type="ECO:0000313" key="3">
    <source>
        <dbReference type="Proteomes" id="UP000762676"/>
    </source>
</evidence>
<evidence type="ECO:0000313" key="2">
    <source>
        <dbReference type="EMBL" id="GFR99699.1"/>
    </source>
</evidence>
<dbReference type="EMBL" id="BMAT01005792">
    <property type="protein sequence ID" value="GFR99699.1"/>
    <property type="molecule type" value="Genomic_DNA"/>
</dbReference>
<keyword evidence="3" id="KW-1185">Reference proteome</keyword>
<reference evidence="2 3" key="1">
    <citation type="journal article" date="2021" name="Elife">
        <title>Chloroplast acquisition without the gene transfer in kleptoplastic sea slugs, Plakobranchus ocellatus.</title>
        <authorList>
            <person name="Maeda T."/>
            <person name="Takahashi S."/>
            <person name="Yoshida T."/>
            <person name="Shimamura S."/>
            <person name="Takaki Y."/>
            <person name="Nagai Y."/>
            <person name="Toyoda A."/>
            <person name="Suzuki Y."/>
            <person name="Arimoto A."/>
            <person name="Ishii H."/>
            <person name="Satoh N."/>
            <person name="Nishiyama T."/>
            <person name="Hasebe M."/>
            <person name="Maruyama T."/>
            <person name="Minagawa J."/>
            <person name="Obokata J."/>
            <person name="Shigenobu S."/>
        </authorList>
    </citation>
    <scope>NUCLEOTIDE SEQUENCE [LARGE SCALE GENOMIC DNA]</scope>
</reference>
<dbReference type="AlphaFoldDB" id="A0AAV4HPR5"/>
<gene>
    <name evidence="2" type="ORF">ElyMa_002798300</name>
</gene>
<organism evidence="2 3">
    <name type="scientific">Elysia marginata</name>
    <dbReference type="NCBI Taxonomy" id="1093978"/>
    <lineage>
        <taxon>Eukaryota</taxon>
        <taxon>Metazoa</taxon>
        <taxon>Spiralia</taxon>
        <taxon>Lophotrochozoa</taxon>
        <taxon>Mollusca</taxon>
        <taxon>Gastropoda</taxon>
        <taxon>Heterobranchia</taxon>
        <taxon>Euthyneura</taxon>
        <taxon>Panpulmonata</taxon>
        <taxon>Sacoglossa</taxon>
        <taxon>Placobranchoidea</taxon>
        <taxon>Plakobranchidae</taxon>
        <taxon>Elysia</taxon>
    </lineage>
</organism>
<feature type="compositionally biased region" description="Basic and acidic residues" evidence="1">
    <location>
        <begin position="7"/>
        <end position="22"/>
    </location>
</feature>
<comment type="caution">
    <text evidence="2">The sequence shown here is derived from an EMBL/GenBank/DDBJ whole genome shotgun (WGS) entry which is preliminary data.</text>
</comment>
<name>A0AAV4HPR5_9GAST</name>